<reference evidence="2" key="1">
    <citation type="submission" date="2023-08" db="EMBL/GenBank/DDBJ databases">
        <title>Black Yeasts Isolated from many extreme environments.</title>
        <authorList>
            <person name="Coleine C."/>
            <person name="Stajich J.E."/>
            <person name="Selbmann L."/>
        </authorList>
    </citation>
    <scope>NUCLEOTIDE SEQUENCE</scope>
    <source>
        <strain evidence="2">CCFEE 5810</strain>
    </source>
</reference>
<evidence type="ECO:0000313" key="2">
    <source>
        <dbReference type="EMBL" id="KAK5706179.1"/>
    </source>
</evidence>
<dbReference type="SUPFAM" id="SSF54695">
    <property type="entry name" value="POZ domain"/>
    <property type="match status" value="1"/>
</dbReference>
<dbReference type="PROSITE" id="PS50097">
    <property type="entry name" value="BTB"/>
    <property type="match status" value="1"/>
</dbReference>
<evidence type="ECO:0000259" key="1">
    <source>
        <dbReference type="PROSITE" id="PS50097"/>
    </source>
</evidence>
<dbReference type="SMART" id="SM00225">
    <property type="entry name" value="BTB"/>
    <property type="match status" value="1"/>
</dbReference>
<evidence type="ECO:0000313" key="3">
    <source>
        <dbReference type="Proteomes" id="UP001310594"/>
    </source>
</evidence>
<dbReference type="AlphaFoldDB" id="A0AAN8A5Q5"/>
<dbReference type="InterPro" id="IPR011333">
    <property type="entry name" value="SKP1/BTB/POZ_sf"/>
</dbReference>
<name>A0AAN8A5Q5_9PEZI</name>
<dbReference type="EMBL" id="JAVRQU010000002">
    <property type="protein sequence ID" value="KAK5706179.1"/>
    <property type="molecule type" value="Genomic_DNA"/>
</dbReference>
<dbReference type="CDD" id="cd18186">
    <property type="entry name" value="BTB_POZ_ZBTB_KLHL-like"/>
    <property type="match status" value="1"/>
</dbReference>
<dbReference type="PANTHER" id="PTHR47843">
    <property type="entry name" value="BTB DOMAIN-CONTAINING PROTEIN-RELATED"/>
    <property type="match status" value="1"/>
</dbReference>
<protein>
    <recommendedName>
        <fullName evidence="1">BTB domain-containing protein</fullName>
    </recommendedName>
</protein>
<dbReference type="Proteomes" id="UP001310594">
    <property type="component" value="Unassembled WGS sequence"/>
</dbReference>
<proteinExistence type="predicted"/>
<sequence>MAETTSSFAELYSNDQSSDITIVCGYQSFKVHRCVLDARCPELLEMLNDKQKDSYTIELAKDDPDVVEAMLYFCYHFSVPSTVRKDKETYTADFRVRVYCIASKYTILALRDTAATDLEELMEPLADFSNLQDIIAAIRSIEDVPKHHKNRLWDIAVPRLVPHTRWVVENDDFFALLLDKSMLNRSLLMGTADAVKGLPSRDFEAKRKERRRNESPPIYTNFMRPLGRRRS</sequence>
<gene>
    <name evidence="2" type="ORF">LTR97_001166</name>
</gene>
<dbReference type="PANTHER" id="PTHR47843:SF5">
    <property type="entry name" value="BTB_POZ DOMAIN PROTEIN"/>
    <property type="match status" value="1"/>
</dbReference>
<accession>A0AAN8A5Q5</accession>
<dbReference type="Gene3D" id="3.30.710.10">
    <property type="entry name" value="Potassium Channel Kv1.1, Chain A"/>
    <property type="match status" value="1"/>
</dbReference>
<comment type="caution">
    <text evidence="2">The sequence shown here is derived from an EMBL/GenBank/DDBJ whole genome shotgun (WGS) entry which is preliminary data.</text>
</comment>
<dbReference type="Pfam" id="PF00651">
    <property type="entry name" value="BTB"/>
    <property type="match status" value="1"/>
</dbReference>
<feature type="domain" description="BTB" evidence="1">
    <location>
        <begin position="18"/>
        <end position="75"/>
    </location>
</feature>
<organism evidence="2 3">
    <name type="scientific">Elasticomyces elasticus</name>
    <dbReference type="NCBI Taxonomy" id="574655"/>
    <lineage>
        <taxon>Eukaryota</taxon>
        <taxon>Fungi</taxon>
        <taxon>Dikarya</taxon>
        <taxon>Ascomycota</taxon>
        <taxon>Pezizomycotina</taxon>
        <taxon>Dothideomycetes</taxon>
        <taxon>Dothideomycetidae</taxon>
        <taxon>Mycosphaerellales</taxon>
        <taxon>Teratosphaeriaceae</taxon>
        <taxon>Elasticomyces</taxon>
    </lineage>
</organism>
<dbReference type="InterPro" id="IPR000210">
    <property type="entry name" value="BTB/POZ_dom"/>
</dbReference>